<name>A0ACB8ZR89_CICIN</name>
<reference evidence="2" key="1">
    <citation type="journal article" date="2022" name="Mol. Ecol. Resour.">
        <title>The genomes of chicory, endive, great burdock and yacon provide insights into Asteraceae palaeo-polyploidization history and plant inulin production.</title>
        <authorList>
            <person name="Fan W."/>
            <person name="Wang S."/>
            <person name="Wang H."/>
            <person name="Wang A."/>
            <person name="Jiang F."/>
            <person name="Liu H."/>
            <person name="Zhao H."/>
            <person name="Xu D."/>
            <person name="Zhang Y."/>
        </authorList>
    </citation>
    <scope>NUCLEOTIDE SEQUENCE [LARGE SCALE GENOMIC DNA]</scope>
    <source>
        <strain evidence="2">cv. Punajuju</strain>
    </source>
</reference>
<keyword evidence="2" id="KW-1185">Reference proteome</keyword>
<accession>A0ACB8ZR89</accession>
<proteinExistence type="predicted"/>
<sequence>MKDLEKSTYFGEISGGEYTKVQEVYFIVRECIDMVAHDKDAIIKLIEWQKDIKWKIQDNPPARDTRSRTEIMEAAIGVSKPAEISIRNPENICNKGSGTGKRRKSKRELAMINADKDGRTCTFYNKKISPNEMHNRRNCPKRKDAAKMKSVAHI</sequence>
<evidence type="ECO:0000313" key="1">
    <source>
        <dbReference type="EMBL" id="KAI3700499.1"/>
    </source>
</evidence>
<reference evidence="1 2" key="2">
    <citation type="journal article" date="2022" name="Mol. Ecol. Resour.">
        <title>The genomes of chicory, endive, great burdock and yacon provide insights into Asteraceae paleo-polyploidization history and plant inulin production.</title>
        <authorList>
            <person name="Fan W."/>
            <person name="Wang S."/>
            <person name="Wang H."/>
            <person name="Wang A."/>
            <person name="Jiang F."/>
            <person name="Liu H."/>
            <person name="Zhao H."/>
            <person name="Xu D."/>
            <person name="Zhang Y."/>
        </authorList>
    </citation>
    <scope>NUCLEOTIDE SEQUENCE [LARGE SCALE GENOMIC DNA]</scope>
    <source>
        <strain evidence="2">cv. Punajuju</strain>
        <tissue evidence="1">Leaves</tissue>
    </source>
</reference>
<evidence type="ECO:0000313" key="2">
    <source>
        <dbReference type="Proteomes" id="UP001055811"/>
    </source>
</evidence>
<comment type="caution">
    <text evidence="1">The sequence shown here is derived from an EMBL/GenBank/DDBJ whole genome shotgun (WGS) entry which is preliminary data.</text>
</comment>
<protein>
    <submittedName>
        <fullName evidence="1">Uncharacterized protein</fullName>
    </submittedName>
</protein>
<dbReference type="EMBL" id="CM042016">
    <property type="protein sequence ID" value="KAI3700499.1"/>
    <property type="molecule type" value="Genomic_DNA"/>
</dbReference>
<dbReference type="Proteomes" id="UP001055811">
    <property type="component" value="Linkage Group LG08"/>
</dbReference>
<organism evidence="1 2">
    <name type="scientific">Cichorium intybus</name>
    <name type="common">Chicory</name>
    <dbReference type="NCBI Taxonomy" id="13427"/>
    <lineage>
        <taxon>Eukaryota</taxon>
        <taxon>Viridiplantae</taxon>
        <taxon>Streptophyta</taxon>
        <taxon>Embryophyta</taxon>
        <taxon>Tracheophyta</taxon>
        <taxon>Spermatophyta</taxon>
        <taxon>Magnoliopsida</taxon>
        <taxon>eudicotyledons</taxon>
        <taxon>Gunneridae</taxon>
        <taxon>Pentapetalae</taxon>
        <taxon>asterids</taxon>
        <taxon>campanulids</taxon>
        <taxon>Asterales</taxon>
        <taxon>Asteraceae</taxon>
        <taxon>Cichorioideae</taxon>
        <taxon>Cichorieae</taxon>
        <taxon>Cichoriinae</taxon>
        <taxon>Cichorium</taxon>
    </lineage>
</organism>
<gene>
    <name evidence="1" type="ORF">L2E82_45129</name>
</gene>